<dbReference type="Gene3D" id="3.40.30.10">
    <property type="entry name" value="Glutaredoxin"/>
    <property type="match status" value="1"/>
</dbReference>
<dbReference type="SUPFAM" id="SSF52833">
    <property type="entry name" value="Thioredoxin-like"/>
    <property type="match status" value="1"/>
</dbReference>
<evidence type="ECO:0000256" key="3">
    <source>
        <dbReference type="ARBA" id="ARBA00023157"/>
    </source>
</evidence>
<evidence type="ECO:0000313" key="6">
    <source>
        <dbReference type="EMBL" id="MDY7256711.1"/>
    </source>
</evidence>
<evidence type="ECO:0000256" key="1">
    <source>
        <dbReference type="ARBA" id="ARBA00004196"/>
    </source>
</evidence>
<gene>
    <name evidence="6" type="ORF">QHG74_03170</name>
</gene>
<dbReference type="PANTHER" id="PTHR42852">
    <property type="entry name" value="THIOL:DISULFIDE INTERCHANGE PROTEIN DSBE"/>
    <property type="match status" value="1"/>
</dbReference>
<feature type="domain" description="Redoxin" evidence="5">
    <location>
        <begin position="376"/>
        <end position="492"/>
    </location>
</feature>
<sequence length="507" mass="60102">MKHCLFVFLPIFILFISCRQKVQSNFQPDISNQTETVYDFPEEYAEEIIITGKVLNREFYPQEKELTLIIPFFRDMENQYRTPIQEDGSFYFTFPVYAKIREVSIRNYAEHLYVHPGDSIHLEIDFKDMFHPKVTGDAEKLNQEILAFTESGYYYMRDYGIRHDLSVEDFEAELKKEYNTRLERRAEYLQKYNPMQDVVMFTEELLKQDYYYTILVYASQCQYRTRKEFARYHTLLPEINKLYKKGILSARLFDIVDWIENYIPTGMVLKNKEYPTIDDIMSEIGENELNQYLYTKVTANSLEANDTISLSRKRSQFDSIVKIPHLQGQIAQMYRQTKAFLENPRSVSDNLLYGKYNESSNTLTPMSYMESIYKILEENRGKVIYLDFWATTCPLCLAEMEPLKKLRSKYSTQDLIIYSICSGGNDTKMQWELCLDKYSMKNHDIECVYAADYIGLENYQKITKQFKINRLPYYILINRKGQIIDYGAAARPSNPNLLLRIEEIVKQ</sequence>
<dbReference type="RefSeq" id="WP_259011472.1">
    <property type="nucleotide sequence ID" value="NZ_JARZAK010000001.1"/>
</dbReference>
<keyword evidence="2" id="KW-0201">Cytochrome c-type biogenesis</keyword>
<accession>A0ABU5HKJ0</accession>
<evidence type="ECO:0000313" key="7">
    <source>
        <dbReference type="Proteomes" id="UP001292913"/>
    </source>
</evidence>
<comment type="subcellular location">
    <subcellularLocation>
        <location evidence="1">Cell envelope</location>
    </subcellularLocation>
</comment>
<dbReference type="Pfam" id="PF08534">
    <property type="entry name" value="Redoxin"/>
    <property type="match status" value="1"/>
</dbReference>
<evidence type="ECO:0000259" key="5">
    <source>
        <dbReference type="Pfam" id="PF08534"/>
    </source>
</evidence>
<reference evidence="6 7" key="1">
    <citation type="submission" date="2023-04" db="EMBL/GenBank/DDBJ databases">
        <title>Bacteroides pacosi sp. nov., isolated from the fecal material of an alpaca.</title>
        <authorList>
            <person name="Miller S."/>
            <person name="Hendry M."/>
            <person name="King J."/>
            <person name="Sankaranarayanan K."/>
            <person name="Lawson P.A."/>
        </authorList>
    </citation>
    <scope>NUCLEOTIDE SEQUENCE [LARGE SCALE GENOMIC DNA]</scope>
    <source>
        <strain evidence="6 7">A2-P53</strain>
    </source>
</reference>
<dbReference type="PANTHER" id="PTHR42852:SF6">
    <property type="entry name" value="THIOL:DISULFIDE INTERCHANGE PROTEIN DSBE"/>
    <property type="match status" value="1"/>
</dbReference>
<keyword evidence="4" id="KW-0676">Redox-active center</keyword>
<keyword evidence="7" id="KW-1185">Reference proteome</keyword>
<dbReference type="InterPro" id="IPR036249">
    <property type="entry name" value="Thioredoxin-like_sf"/>
</dbReference>
<dbReference type="InterPro" id="IPR050553">
    <property type="entry name" value="Thioredoxin_ResA/DsbE_sf"/>
</dbReference>
<name>A0ABU5HKJ0_9BACE</name>
<proteinExistence type="predicted"/>
<dbReference type="CDD" id="cd02966">
    <property type="entry name" value="TlpA_like_family"/>
    <property type="match status" value="1"/>
</dbReference>
<dbReference type="Proteomes" id="UP001292913">
    <property type="component" value="Unassembled WGS sequence"/>
</dbReference>
<keyword evidence="3" id="KW-1015">Disulfide bond</keyword>
<evidence type="ECO:0000256" key="2">
    <source>
        <dbReference type="ARBA" id="ARBA00022748"/>
    </source>
</evidence>
<dbReference type="EMBL" id="JARZAK010000001">
    <property type="protein sequence ID" value="MDY7256711.1"/>
    <property type="molecule type" value="Genomic_DNA"/>
</dbReference>
<dbReference type="PROSITE" id="PS51257">
    <property type="entry name" value="PROKAR_LIPOPROTEIN"/>
    <property type="match status" value="1"/>
</dbReference>
<organism evidence="6 7">
    <name type="scientific">Bacteroides vicugnae</name>
    <dbReference type="NCBI Taxonomy" id="3037989"/>
    <lineage>
        <taxon>Bacteria</taxon>
        <taxon>Pseudomonadati</taxon>
        <taxon>Bacteroidota</taxon>
        <taxon>Bacteroidia</taxon>
        <taxon>Bacteroidales</taxon>
        <taxon>Bacteroidaceae</taxon>
        <taxon>Bacteroides</taxon>
    </lineage>
</organism>
<evidence type="ECO:0000256" key="4">
    <source>
        <dbReference type="ARBA" id="ARBA00023284"/>
    </source>
</evidence>
<dbReference type="InterPro" id="IPR013740">
    <property type="entry name" value="Redoxin"/>
</dbReference>
<protein>
    <submittedName>
        <fullName evidence="6">TlpA disulfide reductase family protein</fullName>
    </submittedName>
</protein>
<comment type="caution">
    <text evidence="6">The sequence shown here is derived from an EMBL/GenBank/DDBJ whole genome shotgun (WGS) entry which is preliminary data.</text>
</comment>